<dbReference type="Proteomes" id="UP000013525">
    <property type="component" value="Unassembled WGS sequence"/>
</dbReference>
<protein>
    <submittedName>
        <fullName evidence="1">Uncharacterized protein</fullName>
    </submittedName>
</protein>
<dbReference type="EMBL" id="APMY01000059">
    <property type="protein sequence ID" value="EOM76821.1"/>
    <property type="molecule type" value="Genomic_DNA"/>
</dbReference>
<sequence>MAHDTCDFGAARWRRAVPFRAIRRTYRSLPGEDGSWSRHNRRGAS</sequence>
<evidence type="ECO:0000313" key="2">
    <source>
        <dbReference type="Proteomes" id="UP000013525"/>
    </source>
</evidence>
<evidence type="ECO:0000313" key="1">
    <source>
        <dbReference type="EMBL" id="EOM76821.1"/>
    </source>
</evidence>
<reference evidence="1 2" key="1">
    <citation type="journal article" date="2013" name="Genome Announc.">
        <title>Draft Genome Sequence of Rhodococcus rhodnii Strain LMG5362, a Symbiont of Rhodnius prolixus (Hemiptera, Reduviidae, Triatominae), the Principle Vector of Trypanosoma cruzi.</title>
        <authorList>
            <person name="Pachebat J.A."/>
            <person name="van Keulen G."/>
            <person name="Whitten M.M."/>
            <person name="Girdwood S."/>
            <person name="Del Sol R."/>
            <person name="Dyson P.J."/>
            <person name="Facey P.D."/>
        </authorList>
    </citation>
    <scope>NUCLEOTIDE SEQUENCE [LARGE SCALE GENOMIC DNA]</scope>
    <source>
        <strain evidence="1 2">LMG 5362</strain>
    </source>
</reference>
<gene>
    <name evidence="1" type="ORF">Rrhod_1734</name>
</gene>
<accession>R7WND7</accession>
<dbReference type="PATRIC" id="fig|1273125.3.peg.1672"/>
<keyword evidence="2" id="KW-1185">Reference proteome</keyword>
<proteinExistence type="predicted"/>
<organism evidence="1 2">
    <name type="scientific">Rhodococcus rhodnii LMG 5362</name>
    <dbReference type="NCBI Taxonomy" id="1273125"/>
    <lineage>
        <taxon>Bacteria</taxon>
        <taxon>Bacillati</taxon>
        <taxon>Actinomycetota</taxon>
        <taxon>Actinomycetes</taxon>
        <taxon>Mycobacteriales</taxon>
        <taxon>Nocardiaceae</taxon>
        <taxon>Rhodococcus</taxon>
    </lineage>
</organism>
<dbReference type="AlphaFoldDB" id="R7WND7"/>
<name>R7WND7_9NOCA</name>
<comment type="caution">
    <text evidence="1">The sequence shown here is derived from an EMBL/GenBank/DDBJ whole genome shotgun (WGS) entry which is preliminary data.</text>
</comment>